<dbReference type="Gene3D" id="3.40.50.1820">
    <property type="entry name" value="alpha/beta hydrolase"/>
    <property type="match status" value="1"/>
</dbReference>
<dbReference type="PANTHER" id="PTHR43265:SF1">
    <property type="entry name" value="ESTERASE ESTD"/>
    <property type="match status" value="1"/>
</dbReference>
<dbReference type="Proteomes" id="UP001154400">
    <property type="component" value="Chromosome"/>
</dbReference>
<sequence>MSELNVQSNRLVLRLSGFEKIAALHGDVAIPVDLVRDVDVVADPFANTRGMRAPGLGIPRRLRIGTRRGGGVRTFVVASAGVPAVRVRTLGRTAGAEFDQLLVSARDAVQVADRIRGVLAAGRPGVSEREVTFRSGDGTVLAGTLTVPAGAETGPVAVILTGSGEMNRDGDHARLPIGVSRALAEALARNGTASLRYDKRGVPKSGGDYLSTGLSDNLADAAAAVEWLRTAGGFVRDAVAVIGHSEGACLAAALGADREVDPAAVVLIACPAVTGREVLLWQSAKAADSLSAPVRSVLRLLRIDVKAQQRKALDQIARSTGGTARMGLRRVNARWLREFLDFDPKPLLREIRSPVLAITGAKDLQVDPDDLWAIADLVPAEVDTVRVPDLTHLVRRDAGPPSLRAYRRLVREPVDPKVLSLVADWTAGHLPRR</sequence>
<dbReference type="GO" id="GO:0052689">
    <property type="term" value="F:carboxylic ester hydrolase activity"/>
    <property type="evidence" value="ECO:0007669"/>
    <property type="project" value="TreeGrafter"/>
</dbReference>
<keyword evidence="2" id="KW-0378">Hydrolase</keyword>
<evidence type="ECO:0000313" key="2">
    <source>
        <dbReference type="EMBL" id="CBH46233.1"/>
    </source>
</evidence>
<evidence type="ECO:0000313" key="3">
    <source>
        <dbReference type="Proteomes" id="UP000006892"/>
    </source>
</evidence>
<accession>A0A3S5Y122</accession>
<proteinExistence type="predicted"/>
<evidence type="ECO:0000259" key="1">
    <source>
        <dbReference type="Pfam" id="PF12146"/>
    </source>
</evidence>
<name>A0A3S5Y122_RHOH1</name>
<dbReference type="Pfam" id="PF12146">
    <property type="entry name" value="Hydrolase_4"/>
    <property type="match status" value="1"/>
</dbReference>
<organism evidence="2">
    <name type="scientific">Rhodococcus hoagii (strain 103S)</name>
    <name type="common">Rhodococcus equi</name>
    <dbReference type="NCBI Taxonomy" id="685727"/>
    <lineage>
        <taxon>Bacteria</taxon>
        <taxon>Bacillati</taxon>
        <taxon>Actinomycetota</taxon>
        <taxon>Actinomycetes</taxon>
        <taxon>Mycobacteriales</taxon>
        <taxon>Nocardiaceae</taxon>
        <taxon>Prescottella</taxon>
    </lineage>
</organism>
<feature type="domain" description="Serine aminopeptidase S33" evidence="1">
    <location>
        <begin position="180"/>
        <end position="392"/>
    </location>
</feature>
<protein>
    <submittedName>
        <fullName evidence="2">Alpha/beta hydrolase</fullName>
    </submittedName>
</protein>
<dbReference type="AlphaFoldDB" id="A0A3S5Y122"/>
<dbReference type="RefSeq" id="WP_013414419.1">
    <property type="nucleotide sequence ID" value="NC_014659.1"/>
</dbReference>
<dbReference type="KEGG" id="req:REQ_00790"/>
<dbReference type="InterPro" id="IPR029058">
    <property type="entry name" value="AB_hydrolase_fold"/>
</dbReference>
<dbReference type="InterPro" id="IPR022742">
    <property type="entry name" value="Hydrolase_4"/>
</dbReference>
<reference evidence="2" key="1">
    <citation type="journal article" date="2010" name="PLoS Genet.">
        <title>The genome of a pathogenic rhodococcus: cooptive virulence underpinned by key gene acquisitions.</title>
        <authorList>
            <person name="Letek M."/>
            <person name="Gonzalez P."/>
            <person name="Macarthur I."/>
            <person name="Rodriguez H."/>
            <person name="Freeman T.C."/>
            <person name="Valero-Rello A."/>
            <person name="Blanco M."/>
            <person name="Buckley T."/>
            <person name="Cherevach I."/>
            <person name="Fahey R."/>
            <person name="Hapeshi A."/>
            <person name="Holdstock J."/>
            <person name="Leadon D."/>
            <person name="Navas J."/>
            <person name="Ocampo A."/>
            <person name="Quail M.A."/>
            <person name="Sanders M."/>
            <person name="Scortti M.M."/>
            <person name="Prescott J.F."/>
            <person name="Fogarty U."/>
            <person name="Meijer W.G."/>
            <person name="Parkhill J."/>
            <person name="Bentley S.D."/>
            <person name="Vazquez-Boland J.A."/>
        </authorList>
    </citation>
    <scope>NUCLEOTIDE SEQUENCE [LARGE SCALE GENOMIC DNA]</scope>
    <source>
        <strain evidence="2 3">103S</strain>
    </source>
</reference>
<dbReference type="PANTHER" id="PTHR43265">
    <property type="entry name" value="ESTERASE ESTD"/>
    <property type="match status" value="1"/>
</dbReference>
<gene>
    <name evidence="2" type="ordered locus">REQ_00790</name>
</gene>
<dbReference type="EMBL" id="FN563149">
    <property type="protein sequence ID" value="CBH46233.1"/>
    <property type="molecule type" value="Genomic_DNA"/>
</dbReference>
<dbReference type="SUPFAM" id="SSF53474">
    <property type="entry name" value="alpha/beta-Hydrolases"/>
    <property type="match status" value="1"/>
</dbReference>
<dbReference type="InterPro" id="IPR053145">
    <property type="entry name" value="AB_hydrolase_Est10"/>
</dbReference>